<gene>
    <name evidence="1" type="ORF">Ahy_A02g007217</name>
</gene>
<evidence type="ECO:0000313" key="2">
    <source>
        <dbReference type="Proteomes" id="UP000289738"/>
    </source>
</evidence>
<dbReference type="Proteomes" id="UP000289738">
    <property type="component" value="Chromosome A02"/>
</dbReference>
<sequence length="360" mass="40792">MVDNPDRLYCLDGVVHIAGVINDEELLGVLPPANQIQKFTVNCGWFQETFGEFPEGADEETVRRHARANIMILLGTYLFADKCGNRIHIGWIPYVAMLGEMGGYSWRSAALAWLFRPAGYDTFSWPLASRWSGHNPSASGKGPQVQMCRPRIDLSPDVLQVVNPEVLEPRHTALWWCVTALIYFTVIEWHQIDRVLSHFGGVQPRCQPALNINFLMSKDGRGDLGPSHDFLDWWVQHGKRFFSPEMYLRVPRAVPISVEATQRGVGRVHEMDRVDDVPNRRRFERRACVGTRRSRREWMVTLWVGMEAGDVAVEDEAGRIMELTITAVMVRMTTMVINVGLVEERTEAMMVEGVPGSLLG</sequence>
<accession>A0A445EC27</accession>
<name>A0A445EC27_ARAHY</name>
<dbReference type="GO" id="GO:0010073">
    <property type="term" value="P:meristem maintenance"/>
    <property type="evidence" value="ECO:0007669"/>
    <property type="project" value="InterPro"/>
</dbReference>
<dbReference type="PANTHER" id="PTHR46033">
    <property type="entry name" value="PROTEIN MAIN-LIKE 2"/>
    <property type="match status" value="1"/>
</dbReference>
<dbReference type="AlphaFoldDB" id="A0A445EC27"/>
<dbReference type="EMBL" id="SDMP01000002">
    <property type="protein sequence ID" value="RYR72978.1"/>
    <property type="molecule type" value="Genomic_DNA"/>
</dbReference>
<comment type="caution">
    <text evidence="1">The sequence shown here is derived from an EMBL/GenBank/DDBJ whole genome shotgun (WGS) entry which is preliminary data.</text>
</comment>
<reference evidence="1 2" key="1">
    <citation type="submission" date="2019-01" db="EMBL/GenBank/DDBJ databases">
        <title>Sequencing of cultivated peanut Arachis hypogaea provides insights into genome evolution and oil improvement.</title>
        <authorList>
            <person name="Chen X."/>
        </authorList>
    </citation>
    <scope>NUCLEOTIDE SEQUENCE [LARGE SCALE GENOMIC DNA]</scope>
    <source>
        <strain evidence="2">cv. Fuhuasheng</strain>
        <tissue evidence="1">Leaves</tissue>
    </source>
</reference>
<dbReference type="PANTHER" id="PTHR46033:SF8">
    <property type="entry name" value="PROTEIN MAINTENANCE OF MERISTEMS-LIKE"/>
    <property type="match status" value="1"/>
</dbReference>
<dbReference type="InterPro" id="IPR044824">
    <property type="entry name" value="MAIN-like"/>
</dbReference>
<evidence type="ECO:0000313" key="1">
    <source>
        <dbReference type="EMBL" id="RYR72978.1"/>
    </source>
</evidence>
<keyword evidence="2" id="KW-1185">Reference proteome</keyword>
<proteinExistence type="predicted"/>
<evidence type="ECO:0008006" key="3">
    <source>
        <dbReference type="Google" id="ProtNLM"/>
    </source>
</evidence>
<organism evidence="1 2">
    <name type="scientific">Arachis hypogaea</name>
    <name type="common">Peanut</name>
    <dbReference type="NCBI Taxonomy" id="3818"/>
    <lineage>
        <taxon>Eukaryota</taxon>
        <taxon>Viridiplantae</taxon>
        <taxon>Streptophyta</taxon>
        <taxon>Embryophyta</taxon>
        <taxon>Tracheophyta</taxon>
        <taxon>Spermatophyta</taxon>
        <taxon>Magnoliopsida</taxon>
        <taxon>eudicotyledons</taxon>
        <taxon>Gunneridae</taxon>
        <taxon>Pentapetalae</taxon>
        <taxon>rosids</taxon>
        <taxon>fabids</taxon>
        <taxon>Fabales</taxon>
        <taxon>Fabaceae</taxon>
        <taxon>Papilionoideae</taxon>
        <taxon>50 kb inversion clade</taxon>
        <taxon>dalbergioids sensu lato</taxon>
        <taxon>Dalbergieae</taxon>
        <taxon>Pterocarpus clade</taxon>
        <taxon>Arachis</taxon>
    </lineage>
</organism>
<protein>
    <recommendedName>
        <fullName evidence="3">Aminotransferase-like plant mobile domain-containing protein</fullName>
    </recommendedName>
</protein>